<dbReference type="AlphaFoldDB" id="A0A1P8UDJ6"/>
<dbReference type="KEGG" id="afy:BW247_01440"/>
<name>A0A1P8UDJ6_9GAMM</name>
<dbReference type="EMBL" id="CP019434">
    <property type="protein sequence ID" value="APZ41922.1"/>
    <property type="molecule type" value="Genomic_DNA"/>
</dbReference>
<gene>
    <name evidence="1" type="ORF">BW247_01440</name>
</gene>
<evidence type="ECO:0008006" key="3">
    <source>
        <dbReference type="Google" id="ProtNLM"/>
    </source>
</evidence>
<dbReference type="Proteomes" id="UP000243807">
    <property type="component" value="Chromosome"/>
</dbReference>
<accession>A0A1P8UDJ6</accession>
<dbReference type="OrthoDB" id="7062774at2"/>
<evidence type="ECO:0000313" key="1">
    <source>
        <dbReference type="EMBL" id="APZ41922.1"/>
    </source>
</evidence>
<dbReference type="RefSeq" id="WP_076835269.1">
    <property type="nucleotide sequence ID" value="NZ_CP019434.1"/>
</dbReference>
<dbReference type="STRING" id="1765967.BW247_01440"/>
<organism evidence="1 2">
    <name type="scientific">Acidihalobacter ferrooxydans</name>
    <dbReference type="NCBI Taxonomy" id="1765967"/>
    <lineage>
        <taxon>Bacteria</taxon>
        <taxon>Pseudomonadati</taxon>
        <taxon>Pseudomonadota</taxon>
        <taxon>Gammaproteobacteria</taxon>
        <taxon>Chromatiales</taxon>
        <taxon>Ectothiorhodospiraceae</taxon>
        <taxon>Acidihalobacter</taxon>
    </lineage>
</organism>
<proteinExistence type="predicted"/>
<reference evidence="1 2" key="1">
    <citation type="submission" date="2017-01" db="EMBL/GenBank/DDBJ databases">
        <title>Draft sequence of Acidihalobacter ferrooxidans strain DSM 14175 (strain V8).</title>
        <authorList>
            <person name="Khaleque H.N."/>
            <person name="Ramsay J.P."/>
            <person name="Murphy R.J.T."/>
            <person name="Kaksonen A.H."/>
            <person name="Boxall N.J."/>
            <person name="Watkin E.L.J."/>
        </authorList>
    </citation>
    <scope>NUCLEOTIDE SEQUENCE [LARGE SCALE GENOMIC DNA]</scope>
    <source>
        <strain evidence="1 2">V8</strain>
    </source>
</reference>
<evidence type="ECO:0000313" key="2">
    <source>
        <dbReference type="Proteomes" id="UP000243807"/>
    </source>
</evidence>
<protein>
    <recommendedName>
        <fullName evidence="3">Bacterial Ig-like domain-containing protein</fullName>
    </recommendedName>
</protein>
<sequence length="141" mass="15185">MHKVDLPPLITVPVPKQQKVPTTPLAAARQSPGMQAEHLKIQILSPQDKQAIRANNGHVTVHLAIRPALAQGQTIRLYVDGQSAYAGHSLTIGLPNLDRGAHHAYAQVVSPGGDVLARSDTVTFYVLRHSILFKKPTVPAS</sequence>
<keyword evidence="2" id="KW-1185">Reference proteome</keyword>